<feature type="chain" id="PRO_5045560974" evidence="1">
    <location>
        <begin position="22"/>
        <end position="332"/>
    </location>
</feature>
<dbReference type="CDD" id="cd13520">
    <property type="entry name" value="PBP2_TAXI_TRAP"/>
    <property type="match status" value="1"/>
</dbReference>
<keyword evidence="2" id="KW-0675">Receptor</keyword>
<sequence>MKKLMKSGLISLLLLAFTACSSQVSEKTAQEQKSESGKTRVSMATGGQAGSWFAVGAGMANLVNKESSLLEMTAAVTNGGLENVRLVGGGKNEFSFASNDAAYYGFNGVEAFEKEGNQDIVGMFTIMDSSRMGIFVLADSGIKSISDIKGKKVVVGPPSTSSLLMGLALLDAAGIDAKKDIEPLYLSYAEGSEALRDGNADVLFAMTGHPVPSVVEMSTSKDVKVIPVDEDIRKKMLEATSFYTDSVIKAGTYDGQTEDIPSIGLPSGIIANKNVPEEVAYEFTKAVFENLEDVKSYHAAARSASLELAAKMPIPMHPGAKKYFEEKGIKVD</sequence>
<evidence type="ECO:0000313" key="3">
    <source>
        <dbReference type="Proteomes" id="UP001519343"/>
    </source>
</evidence>
<proteinExistence type="predicted"/>
<keyword evidence="3" id="KW-1185">Reference proteome</keyword>
<organism evidence="2 3">
    <name type="scientific">Ammoniphilus resinae</name>
    <dbReference type="NCBI Taxonomy" id="861532"/>
    <lineage>
        <taxon>Bacteria</taxon>
        <taxon>Bacillati</taxon>
        <taxon>Bacillota</taxon>
        <taxon>Bacilli</taxon>
        <taxon>Bacillales</taxon>
        <taxon>Paenibacillaceae</taxon>
        <taxon>Aneurinibacillus group</taxon>
        <taxon>Ammoniphilus</taxon>
    </lineage>
</organism>
<dbReference type="Proteomes" id="UP001519343">
    <property type="component" value="Unassembled WGS sequence"/>
</dbReference>
<dbReference type="PANTHER" id="PTHR42941">
    <property type="entry name" value="SLL1037 PROTEIN"/>
    <property type="match status" value="1"/>
</dbReference>
<keyword evidence="1" id="KW-0732">Signal</keyword>
<dbReference type="PROSITE" id="PS51257">
    <property type="entry name" value="PROKAR_LIPOPROTEIN"/>
    <property type="match status" value="1"/>
</dbReference>
<dbReference type="SUPFAM" id="SSF53850">
    <property type="entry name" value="Periplasmic binding protein-like II"/>
    <property type="match status" value="1"/>
</dbReference>
<dbReference type="Gene3D" id="3.40.190.10">
    <property type="entry name" value="Periplasmic binding protein-like II"/>
    <property type="match status" value="2"/>
</dbReference>
<gene>
    <name evidence="2" type="ORF">J2Z37_001293</name>
</gene>
<evidence type="ECO:0000313" key="2">
    <source>
        <dbReference type="EMBL" id="MBP1931296.1"/>
    </source>
</evidence>
<name>A0ABS4GM19_9BACL</name>
<feature type="signal peptide" evidence="1">
    <location>
        <begin position="1"/>
        <end position="21"/>
    </location>
</feature>
<dbReference type="PANTHER" id="PTHR42941:SF1">
    <property type="entry name" value="SLL1037 PROTEIN"/>
    <property type="match status" value="1"/>
</dbReference>
<dbReference type="EMBL" id="JAGGKT010000002">
    <property type="protein sequence ID" value="MBP1931296.1"/>
    <property type="molecule type" value="Genomic_DNA"/>
</dbReference>
<evidence type="ECO:0000256" key="1">
    <source>
        <dbReference type="SAM" id="SignalP"/>
    </source>
</evidence>
<accession>A0ABS4GM19</accession>
<comment type="caution">
    <text evidence="2">The sequence shown here is derived from an EMBL/GenBank/DDBJ whole genome shotgun (WGS) entry which is preliminary data.</text>
</comment>
<dbReference type="RefSeq" id="WP_209809365.1">
    <property type="nucleotide sequence ID" value="NZ_JAGGKT010000002.1"/>
</dbReference>
<dbReference type="InterPro" id="IPR011852">
    <property type="entry name" value="TRAP_TAXI"/>
</dbReference>
<dbReference type="Pfam" id="PF16868">
    <property type="entry name" value="NMT1_3"/>
    <property type="match status" value="1"/>
</dbReference>
<reference evidence="2 3" key="1">
    <citation type="submission" date="2021-03" db="EMBL/GenBank/DDBJ databases">
        <title>Genomic Encyclopedia of Type Strains, Phase IV (KMG-IV): sequencing the most valuable type-strain genomes for metagenomic binning, comparative biology and taxonomic classification.</title>
        <authorList>
            <person name="Goeker M."/>
        </authorList>
    </citation>
    <scope>NUCLEOTIDE SEQUENCE [LARGE SCALE GENOMIC DNA]</scope>
    <source>
        <strain evidence="2 3">DSM 24738</strain>
    </source>
</reference>
<protein>
    <submittedName>
        <fullName evidence="2">TRAP transporter TAXI family solute receptor</fullName>
    </submittedName>
</protein>
<dbReference type="NCBIfam" id="TIGR02122">
    <property type="entry name" value="TRAP_TAXI"/>
    <property type="match status" value="1"/>
</dbReference>